<feature type="compositionally biased region" description="Basic and acidic residues" evidence="1">
    <location>
        <begin position="537"/>
        <end position="550"/>
    </location>
</feature>
<feature type="compositionally biased region" description="Low complexity" evidence="1">
    <location>
        <begin position="273"/>
        <end position="290"/>
    </location>
</feature>
<feature type="compositionally biased region" description="Low complexity" evidence="1">
    <location>
        <begin position="238"/>
        <end position="247"/>
    </location>
</feature>
<feature type="compositionally biased region" description="Polar residues" evidence="1">
    <location>
        <begin position="215"/>
        <end position="225"/>
    </location>
</feature>
<accession>A0A395H3A3</accession>
<proteinExistence type="predicted"/>
<dbReference type="FunFam" id="1.25.40.10:FF:000455">
    <property type="entry name" value="Cell cycle inhibitor Nif1, putative"/>
    <property type="match status" value="1"/>
</dbReference>
<dbReference type="GO" id="GO:0010972">
    <property type="term" value="P:negative regulation of G2/M transition of mitotic cell cycle"/>
    <property type="evidence" value="ECO:0007669"/>
    <property type="project" value="TreeGrafter"/>
</dbReference>
<feature type="compositionally biased region" description="Low complexity" evidence="1">
    <location>
        <begin position="318"/>
        <end position="329"/>
    </location>
</feature>
<gene>
    <name evidence="2" type="ORF">BO80DRAFT_33388</name>
</gene>
<feature type="compositionally biased region" description="Polar residues" evidence="1">
    <location>
        <begin position="551"/>
        <end position="571"/>
    </location>
</feature>
<dbReference type="SMART" id="SM00671">
    <property type="entry name" value="SEL1"/>
    <property type="match status" value="3"/>
</dbReference>
<feature type="compositionally biased region" description="Polar residues" evidence="1">
    <location>
        <begin position="420"/>
        <end position="459"/>
    </location>
</feature>
<dbReference type="InterPro" id="IPR006597">
    <property type="entry name" value="Sel1-like"/>
</dbReference>
<dbReference type="Pfam" id="PF08238">
    <property type="entry name" value="Sel1"/>
    <property type="match status" value="3"/>
</dbReference>
<sequence>MASRPKFGESRSPSHDVLRSGAPSPRIEHYDGEIPPALSPLDAFAAQGRLLARQLEESARRNRRMSRLPPSSVARSLSQPRPGYFRSPSSSESTQRRGPAGRNELSRQPTQKLSPEVEEPKFRPQSEHPRLSGVSHLASEMEDYFEEDPDTTPKKEPSVNAFDLPRAESPEDAMSSHSPPESPPEGPRRFYAVSPTGLAPAGVSPPLGVSVMAPSRTSSTDSASRLNIPRGLAPPASPLSRPSSSSRGTQLESSDDDYSSSNAGSTFSKPRKMSASSAVSLPYSSMSSSVTRSHPRSPSMSSETSNTGGYLQRPYNFSRPLSRSSTSLSAPGPTGSSEPSANNPQSAINRGHKPSPIVVPAPSDVPFNPNEDPSSAVSSYTYVRYSLPRGRSVARDSVVFSSLHTPHFEWQEPLFESPTRHSTAGPPQSVRTPSPSPSHQGSFTSKTRSMYESPSSARQLLTPEPPLPRPTPPSPEMRPSQTAPAEPEPEIEPEPETEPEPTPEPAPESIPEPTPAEPASIEPEPTEAAPSEAAPMEQRDAEVSKNDHTDATSSAGSESTVRPQTARTNTTSAVITADEHVTKGIQCHEKGSLNESTYHLRIAAKQNHPTGMLLYALACRHGWGMRPNQREGVQWLRKAVDSVGIELMDDSNPTIPVRARELQKAYRAQFALSIYELGVSHLNGWGIEQDKSLALRCFEIAGQWGDGDALAEAGFCYAEGIGCKKDLKKAAKFYRQAEAKGISMVGNSWIYKDKYMDDDSTSTSRGRGPSGSTPEKKQRSKSRTRSLFHRKKSVAAEA</sequence>
<feature type="region of interest" description="Disordered" evidence="1">
    <location>
        <begin position="410"/>
        <end position="571"/>
    </location>
</feature>
<dbReference type="EMBL" id="KZ824431">
    <property type="protein sequence ID" value="RAL02377.1"/>
    <property type="molecule type" value="Genomic_DNA"/>
</dbReference>
<name>A0A395H3A3_9EURO</name>
<dbReference type="Proteomes" id="UP000249402">
    <property type="component" value="Unassembled WGS sequence"/>
</dbReference>
<dbReference type="STRING" id="1448316.A0A395H3A3"/>
<feature type="region of interest" description="Disordered" evidence="1">
    <location>
        <begin position="758"/>
        <end position="798"/>
    </location>
</feature>
<dbReference type="PANTHER" id="PTHR43628">
    <property type="entry name" value="ACTIVATOR OF C KINASE PROTEIN 1-RELATED"/>
    <property type="match status" value="1"/>
</dbReference>
<evidence type="ECO:0000256" key="1">
    <source>
        <dbReference type="SAM" id="MobiDB-lite"/>
    </source>
</evidence>
<dbReference type="AlphaFoldDB" id="A0A395H3A3"/>
<dbReference type="OrthoDB" id="2384430at2759"/>
<dbReference type="VEuPathDB" id="FungiDB:BO80DRAFT_33388"/>
<dbReference type="InterPro" id="IPR011990">
    <property type="entry name" value="TPR-like_helical_dom_sf"/>
</dbReference>
<feature type="compositionally biased region" description="Basic and acidic residues" evidence="1">
    <location>
        <begin position="118"/>
        <end position="130"/>
    </location>
</feature>
<feature type="compositionally biased region" description="Polar residues" evidence="1">
    <location>
        <begin position="334"/>
        <end position="348"/>
    </location>
</feature>
<feature type="region of interest" description="Disordered" evidence="1">
    <location>
        <begin position="1"/>
        <end position="39"/>
    </location>
</feature>
<feature type="compositionally biased region" description="Pro residues" evidence="1">
    <location>
        <begin position="502"/>
        <end position="516"/>
    </location>
</feature>
<feature type="compositionally biased region" description="Low complexity" evidence="1">
    <location>
        <begin position="517"/>
        <end position="535"/>
    </location>
</feature>
<evidence type="ECO:0000313" key="2">
    <source>
        <dbReference type="EMBL" id="RAL02377.1"/>
    </source>
</evidence>
<dbReference type="SUPFAM" id="SSF81901">
    <property type="entry name" value="HCP-like"/>
    <property type="match status" value="1"/>
</dbReference>
<feature type="compositionally biased region" description="Polar residues" evidence="1">
    <location>
        <begin position="296"/>
        <end position="309"/>
    </location>
</feature>
<dbReference type="GO" id="GO:0032153">
    <property type="term" value="C:cell division site"/>
    <property type="evidence" value="ECO:0007669"/>
    <property type="project" value="TreeGrafter"/>
</dbReference>
<dbReference type="RefSeq" id="XP_025576704.1">
    <property type="nucleotide sequence ID" value="XM_025715185.1"/>
</dbReference>
<feature type="region of interest" description="Disordered" evidence="1">
    <location>
        <begin position="55"/>
        <end position="379"/>
    </location>
</feature>
<reference evidence="2 3" key="1">
    <citation type="submission" date="2018-02" db="EMBL/GenBank/DDBJ databases">
        <title>The genomes of Aspergillus section Nigri reveals drivers in fungal speciation.</title>
        <authorList>
            <consortium name="DOE Joint Genome Institute"/>
            <person name="Vesth T.C."/>
            <person name="Nybo J."/>
            <person name="Theobald S."/>
            <person name="Brandl J."/>
            <person name="Frisvad J.C."/>
            <person name="Nielsen K.F."/>
            <person name="Lyhne E.K."/>
            <person name="Kogle M.E."/>
            <person name="Kuo A."/>
            <person name="Riley R."/>
            <person name="Clum A."/>
            <person name="Nolan M."/>
            <person name="Lipzen A."/>
            <person name="Salamov A."/>
            <person name="Henrissat B."/>
            <person name="Wiebenga A."/>
            <person name="De vries R.P."/>
            <person name="Grigoriev I.V."/>
            <person name="Mortensen U.H."/>
            <person name="Andersen M.R."/>
            <person name="Baker S.E."/>
        </authorList>
    </citation>
    <scope>NUCLEOTIDE SEQUENCE [LARGE SCALE GENOMIC DNA]</scope>
    <source>
        <strain evidence="2 3">CBS 121593</strain>
    </source>
</reference>
<feature type="compositionally biased region" description="Basic and acidic residues" evidence="1">
    <location>
        <begin position="1"/>
        <end position="18"/>
    </location>
</feature>
<feature type="compositionally biased region" description="Low complexity" evidence="1">
    <location>
        <begin position="761"/>
        <end position="773"/>
    </location>
</feature>
<dbReference type="InterPro" id="IPR052945">
    <property type="entry name" value="Mitotic_Regulator"/>
</dbReference>
<feature type="compositionally biased region" description="Polar residues" evidence="1">
    <location>
        <begin position="259"/>
        <end position="268"/>
    </location>
</feature>
<dbReference type="GeneID" id="37220050"/>
<keyword evidence="3" id="KW-1185">Reference proteome</keyword>
<protein>
    <submittedName>
        <fullName evidence="2">Cell cycle inhibitor Nif1</fullName>
    </submittedName>
</protein>
<feature type="compositionally biased region" description="Basic residues" evidence="1">
    <location>
        <begin position="778"/>
        <end position="798"/>
    </location>
</feature>
<organism evidence="2 3">
    <name type="scientific">Aspergillus ibericus CBS 121593</name>
    <dbReference type="NCBI Taxonomy" id="1448316"/>
    <lineage>
        <taxon>Eukaryota</taxon>
        <taxon>Fungi</taxon>
        <taxon>Dikarya</taxon>
        <taxon>Ascomycota</taxon>
        <taxon>Pezizomycotina</taxon>
        <taxon>Eurotiomycetes</taxon>
        <taxon>Eurotiomycetidae</taxon>
        <taxon>Eurotiales</taxon>
        <taxon>Aspergillaceae</taxon>
        <taxon>Aspergillus</taxon>
        <taxon>Aspergillus subgen. Circumdati</taxon>
    </lineage>
</organism>
<feature type="compositionally biased region" description="Acidic residues" evidence="1">
    <location>
        <begin position="140"/>
        <end position="150"/>
    </location>
</feature>
<feature type="compositionally biased region" description="Pro residues" evidence="1">
    <location>
        <begin position="463"/>
        <end position="476"/>
    </location>
</feature>
<dbReference type="Gene3D" id="1.25.40.10">
    <property type="entry name" value="Tetratricopeptide repeat domain"/>
    <property type="match status" value="1"/>
</dbReference>
<evidence type="ECO:0000313" key="3">
    <source>
        <dbReference type="Proteomes" id="UP000249402"/>
    </source>
</evidence>
<dbReference type="PANTHER" id="PTHR43628:SF11">
    <property type="entry name" value="PROTEIN DSF2"/>
    <property type="match status" value="1"/>
</dbReference>
<feature type="compositionally biased region" description="Acidic residues" evidence="1">
    <location>
        <begin position="487"/>
        <end position="501"/>
    </location>
</feature>